<dbReference type="EMBL" id="AP024412">
    <property type="protein sequence ID" value="BCR35751.1"/>
    <property type="molecule type" value="Genomic_DNA"/>
</dbReference>
<evidence type="ECO:0000313" key="9">
    <source>
        <dbReference type="Proteomes" id="UP000620133"/>
    </source>
</evidence>
<feature type="transmembrane region" description="Helical" evidence="7">
    <location>
        <begin position="216"/>
        <end position="235"/>
    </location>
</feature>
<keyword evidence="9" id="KW-1185">Reference proteome</keyword>
<feature type="transmembrane region" description="Helical" evidence="7">
    <location>
        <begin position="125"/>
        <end position="144"/>
    </location>
</feature>
<dbReference type="Proteomes" id="UP000620133">
    <property type="component" value="Chromosome"/>
</dbReference>
<keyword evidence="2 7" id="KW-0813">Transport</keyword>
<keyword evidence="4 7" id="KW-0812">Transmembrane</keyword>
<dbReference type="PANTHER" id="PTHR30151">
    <property type="entry name" value="ALKANE SULFONATE ABC TRANSPORTER-RELATED, MEMBRANE SUBUNIT"/>
    <property type="match status" value="1"/>
</dbReference>
<feature type="transmembrane region" description="Helical" evidence="7">
    <location>
        <begin position="100"/>
        <end position="119"/>
    </location>
</feature>
<dbReference type="GO" id="GO:0005886">
    <property type="term" value="C:plasma membrane"/>
    <property type="evidence" value="ECO:0007669"/>
    <property type="project" value="UniProtKB-SubCell"/>
</dbReference>
<evidence type="ECO:0000256" key="7">
    <source>
        <dbReference type="RuleBase" id="RU363032"/>
    </source>
</evidence>
<comment type="similarity">
    <text evidence="7">Belongs to the binding-protein-dependent transport system permease family.</text>
</comment>
<dbReference type="RefSeq" id="WP_176238588.1">
    <property type="nucleotide sequence ID" value="NZ_AP024412.1"/>
</dbReference>
<evidence type="ECO:0000256" key="2">
    <source>
        <dbReference type="ARBA" id="ARBA00022448"/>
    </source>
</evidence>
<evidence type="ECO:0000256" key="1">
    <source>
        <dbReference type="ARBA" id="ARBA00004651"/>
    </source>
</evidence>
<dbReference type="AlphaFoldDB" id="A0A7U9XVW4"/>
<evidence type="ECO:0000256" key="6">
    <source>
        <dbReference type="ARBA" id="ARBA00023136"/>
    </source>
</evidence>
<dbReference type="SUPFAM" id="SSF161098">
    <property type="entry name" value="MetI-like"/>
    <property type="match status" value="1"/>
</dbReference>
<dbReference type="GO" id="GO:0055085">
    <property type="term" value="P:transmembrane transport"/>
    <property type="evidence" value="ECO:0007669"/>
    <property type="project" value="InterPro"/>
</dbReference>
<sequence length="253" mass="27692">MKFKKTIVWLTIILIWFIITIPQLGIVSPVVVPPPHKVFLAFLDFVANGYGSKSFWSHIAASYGRLFIAIIFAVIVAVPLGLLCGYIKKIEIVVSTIVDFVRPLPPLAYYMVLILWLGIGNTSKIVLLFIAAFAPVYIACVQAVKLVKTDYILSAQTLGANKMQLFTNVVFPGALPNIFTGIRTATGVAFTTLVSAEMVAAISGVGWVILDASNKLNSRIVFVGIIIIGISAIFIDKFLKLIEDKVVFWKGQN</sequence>
<evidence type="ECO:0000256" key="5">
    <source>
        <dbReference type="ARBA" id="ARBA00022989"/>
    </source>
</evidence>
<evidence type="ECO:0000256" key="3">
    <source>
        <dbReference type="ARBA" id="ARBA00022475"/>
    </source>
</evidence>
<dbReference type="InterPro" id="IPR000515">
    <property type="entry name" value="MetI-like"/>
</dbReference>
<dbReference type="PROSITE" id="PS50928">
    <property type="entry name" value="ABC_TM1"/>
    <property type="match status" value="1"/>
</dbReference>
<proteinExistence type="inferred from homology"/>
<keyword evidence="6 7" id="KW-0472">Membrane</keyword>
<feature type="transmembrane region" description="Helical" evidence="7">
    <location>
        <begin position="188"/>
        <end position="210"/>
    </location>
</feature>
<organism evidence="8 9">
    <name type="scientific">Mariniplasma anaerobium</name>
    <dbReference type="NCBI Taxonomy" id="2735436"/>
    <lineage>
        <taxon>Bacteria</taxon>
        <taxon>Bacillati</taxon>
        <taxon>Mycoplasmatota</taxon>
        <taxon>Mollicutes</taxon>
        <taxon>Acholeplasmatales</taxon>
        <taxon>Acholeplasmataceae</taxon>
        <taxon>Mariniplasma</taxon>
    </lineage>
</organism>
<dbReference type="CDD" id="cd06261">
    <property type="entry name" value="TM_PBP2"/>
    <property type="match status" value="1"/>
</dbReference>
<accession>A0A7U9XVW4</accession>
<dbReference type="Gene3D" id="1.10.3720.10">
    <property type="entry name" value="MetI-like"/>
    <property type="match status" value="1"/>
</dbReference>
<feature type="transmembrane region" description="Helical" evidence="7">
    <location>
        <begin position="66"/>
        <end position="88"/>
    </location>
</feature>
<evidence type="ECO:0000256" key="4">
    <source>
        <dbReference type="ARBA" id="ARBA00022692"/>
    </source>
</evidence>
<keyword evidence="5 7" id="KW-1133">Transmembrane helix</keyword>
<keyword evidence="3" id="KW-1003">Cell membrane</keyword>
<comment type="subcellular location">
    <subcellularLocation>
        <location evidence="1 7">Cell membrane</location>
        <topology evidence="1 7">Multi-pass membrane protein</topology>
    </subcellularLocation>
</comment>
<dbReference type="KEGG" id="manr:MPAN_006440"/>
<reference evidence="8" key="1">
    <citation type="submission" date="2021-01" db="EMBL/GenBank/DDBJ databases">
        <title>Draft genome sequence of Acholeplasmataceae bacterium strain Mahy22.</title>
        <authorList>
            <person name="Watanabe M."/>
            <person name="Kojima H."/>
            <person name="Fukui M."/>
        </authorList>
    </citation>
    <scope>NUCLEOTIDE SEQUENCE</scope>
    <source>
        <strain evidence="8">Mahy22</strain>
    </source>
</reference>
<dbReference type="PANTHER" id="PTHR30151:SF0">
    <property type="entry name" value="ABC TRANSPORTER PERMEASE PROTEIN MJ0413-RELATED"/>
    <property type="match status" value="1"/>
</dbReference>
<gene>
    <name evidence="8" type="ORF">MPAN_006440</name>
</gene>
<dbReference type="Pfam" id="PF00528">
    <property type="entry name" value="BPD_transp_1"/>
    <property type="match status" value="1"/>
</dbReference>
<dbReference type="InterPro" id="IPR035906">
    <property type="entry name" value="MetI-like_sf"/>
</dbReference>
<evidence type="ECO:0000313" key="8">
    <source>
        <dbReference type="EMBL" id="BCR35751.1"/>
    </source>
</evidence>
<protein>
    <submittedName>
        <fullName evidence="8">Taurine ABC transporter permease</fullName>
    </submittedName>
</protein>
<feature type="transmembrane region" description="Helical" evidence="7">
    <location>
        <begin position="7"/>
        <end position="32"/>
    </location>
</feature>
<name>A0A7U9XVW4_9MOLU</name>